<feature type="compositionally biased region" description="Basic residues" evidence="2">
    <location>
        <begin position="12"/>
        <end position="24"/>
    </location>
</feature>
<accession>A0A8S9QY98</accession>
<feature type="coiled-coil region" evidence="1">
    <location>
        <begin position="475"/>
        <end position="502"/>
    </location>
</feature>
<name>A0A8S9QY98_BRACR</name>
<evidence type="ECO:0000256" key="2">
    <source>
        <dbReference type="SAM" id="MobiDB-lite"/>
    </source>
</evidence>
<gene>
    <name evidence="3" type="ORF">F2Q69_00013577</name>
</gene>
<comment type="caution">
    <text evidence="3">The sequence shown here is derived from an EMBL/GenBank/DDBJ whole genome shotgun (WGS) entry which is preliminary data.</text>
</comment>
<dbReference type="Proteomes" id="UP000712600">
    <property type="component" value="Unassembled WGS sequence"/>
</dbReference>
<dbReference type="EMBL" id="QGKX02000996">
    <property type="protein sequence ID" value="KAF3555419.1"/>
    <property type="molecule type" value="Genomic_DNA"/>
</dbReference>
<dbReference type="Gene3D" id="2.40.70.10">
    <property type="entry name" value="Acid Proteases"/>
    <property type="match status" value="1"/>
</dbReference>
<organism evidence="3 4">
    <name type="scientific">Brassica cretica</name>
    <name type="common">Mustard</name>
    <dbReference type="NCBI Taxonomy" id="69181"/>
    <lineage>
        <taxon>Eukaryota</taxon>
        <taxon>Viridiplantae</taxon>
        <taxon>Streptophyta</taxon>
        <taxon>Embryophyta</taxon>
        <taxon>Tracheophyta</taxon>
        <taxon>Spermatophyta</taxon>
        <taxon>Magnoliopsida</taxon>
        <taxon>eudicotyledons</taxon>
        <taxon>Gunneridae</taxon>
        <taxon>Pentapetalae</taxon>
        <taxon>rosids</taxon>
        <taxon>malvids</taxon>
        <taxon>Brassicales</taxon>
        <taxon>Brassicaceae</taxon>
        <taxon>Brassiceae</taxon>
        <taxon>Brassica</taxon>
    </lineage>
</organism>
<evidence type="ECO:0000313" key="4">
    <source>
        <dbReference type="Proteomes" id="UP000712600"/>
    </source>
</evidence>
<dbReference type="PANTHER" id="PTHR33067">
    <property type="entry name" value="RNA-DIRECTED DNA POLYMERASE-RELATED"/>
    <property type="match status" value="1"/>
</dbReference>
<feature type="region of interest" description="Disordered" evidence="2">
    <location>
        <begin position="1"/>
        <end position="24"/>
    </location>
</feature>
<sequence length="579" mass="67576">MQVDQATVGRTLRNRKEKVPKHLKRGANDKEMECFRKRILRIPLDKPFEEAYFTHKLWMFFKETKKTEEDIRRMFNQVREKMKQRNTLKKRITLKKKSDPEKFVVPCFIRGIDYPSALCDTGSSVSILPKVMADHLGLKIEPSEDSFTFVDCSQKNSGGFIRNLEVQIGNALVPVDFHVLDIKLNWNSSLLLGSIHGYLRVVKQQIGYMEIGDNPGFIAVCHCDHEADEQSEAETSIATQPKISIDEKLVLMIDNELEEPIDSDHTNEIDDFQEGSLNSWENDCYQPSFTVHTVIPSKRKMSAMEPYEYDEDYREEEIIEYRGLSMEEAGVLQISHETIRETSIDGNNKISIDTHHGIEPDARTEDSTSIDRKGQPLIDVLIEFGKRAYDSDGKRLFEWEKKDEYNLYTDEHVYARAPDGRIIHHAEKFTRILPRLRSYRLRSYSKEDMDDIVHVISRAQEMSLDDTYKRLEDVYYSLNDSIDRLTTRMDELKQEMDMIRRQNAIRSEASLDGLTRPSIDGGYEYLKKRLVTVKLLEDKLDEINFSQDLMREDFSQRLEDLDETTQARLGMHQHIINNF</sequence>
<evidence type="ECO:0008006" key="5">
    <source>
        <dbReference type="Google" id="ProtNLM"/>
    </source>
</evidence>
<dbReference type="AlphaFoldDB" id="A0A8S9QY98"/>
<dbReference type="SUPFAM" id="SSF50630">
    <property type="entry name" value="Acid proteases"/>
    <property type="match status" value="1"/>
</dbReference>
<reference evidence="3" key="1">
    <citation type="submission" date="2019-12" db="EMBL/GenBank/DDBJ databases">
        <title>Genome sequencing and annotation of Brassica cretica.</title>
        <authorList>
            <person name="Studholme D.J."/>
            <person name="Sarris P."/>
        </authorList>
    </citation>
    <scope>NUCLEOTIDE SEQUENCE</scope>
    <source>
        <strain evidence="3">PFS-109/04</strain>
        <tissue evidence="3">Leaf</tissue>
    </source>
</reference>
<evidence type="ECO:0000256" key="1">
    <source>
        <dbReference type="SAM" id="Coils"/>
    </source>
</evidence>
<dbReference type="PANTHER" id="PTHR33067:SF31">
    <property type="entry name" value="RNA-DIRECTED DNA POLYMERASE"/>
    <property type="match status" value="1"/>
</dbReference>
<evidence type="ECO:0000313" key="3">
    <source>
        <dbReference type="EMBL" id="KAF3555419.1"/>
    </source>
</evidence>
<protein>
    <recommendedName>
        <fullName evidence="5">Aspartic peptidase DDI1-type domain-containing protein</fullName>
    </recommendedName>
</protein>
<proteinExistence type="predicted"/>
<dbReference type="InterPro" id="IPR021109">
    <property type="entry name" value="Peptidase_aspartic_dom_sf"/>
</dbReference>
<dbReference type="CDD" id="cd00303">
    <property type="entry name" value="retropepsin_like"/>
    <property type="match status" value="1"/>
</dbReference>
<keyword evidence="1" id="KW-0175">Coiled coil</keyword>